<dbReference type="EMBL" id="JAVRJZ010000017">
    <property type="protein sequence ID" value="KAK2710009.1"/>
    <property type="molecule type" value="Genomic_DNA"/>
</dbReference>
<dbReference type="PANTHER" id="PTHR11232">
    <property type="entry name" value="PHOSPHOTYROSINE INTERACTION DOMAIN-CONTAINING FAMILY MEMBER"/>
    <property type="match status" value="1"/>
</dbReference>
<reference evidence="1" key="1">
    <citation type="submission" date="2023-07" db="EMBL/GenBank/DDBJ databases">
        <title>Chromosome-level genome assembly of Artemia franciscana.</title>
        <authorList>
            <person name="Jo E."/>
        </authorList>
    </citation>
    <scope>NUCLEOTIDE SEQUENCE</scope>
    <source>
        <tissue evidence="1">Whole body</tissue>
    </source>
</reference>
<dbReference type="PANTHER" id="PTHR11232:SF17">
    <property type="entry name" value="CAPON-LIKE PROTEIN"/>
    <property type="match status" value="1"/>
</dbReference>
<feature type="non-terminal residue" evidence="1">
    <location>
        <position position="55"/>
    </location>
</feature>
<gene>
    <name evidence="1" type="ORF">QYM36_013626</name>
</gene>
<proteinExistence type="predicted"/>
<dbReference type="InterPro" id="IPR011993">
    <property type="entry name" value="PH-like_dom_sf"/>
</dbReference>
<dbReference type="AlphaFoldDB" id="A0AA88L1J7"/>
<evidence type="ECO:0000313" key="2">
    <source>
        <dbReference type="Proteomes" id="UP001187531"/>
    </source>
</evidence>
<comment type="caution">
    <text evidence="1">The sequence shown here is derived from an EMBL/GenBank/DDBJ whole genome shotgun (WGS) entry which is preliminary data.</text>
</comment>
<protein>
    <submittedName>
        <fullName evidence="1">Uncharacterized protein</fullName>
    </submittedName>
</protein>
<feature type="non-terminal residue" evidence="1">
    <location>
        <position position="1"/>
    </location>
</feature>
<sequence length="55" mass="6251">YIGTLDVPRPTSRGEIVAAMRKIRNEFKANGVKKRKVLIEVSLEGVKITARRKRT</sequence>
<dbReference type="Gene3D" id="2.30.29.30">
    <property type="entry name" value="Pleckstrin-homology domain (PH domain)/Phosphotyrosine-binding domain (PTB)"/>
    <property type="match status" value="1"/>
</dbReference>
<evidence type="ECO:0000313" key="1">
    <source>
        <dbReference type="EMBL" id="KAK2710009.1"/>
    </source>
</evidence>
<dbReference type="GO" id="GO:0050998">
    <property type="term" value="F:nitric-oxide synthase binding"/>
    <property type="evidence" value="ECO:0007669"/>
    <property type="project" value="TreeGrafter"/>
</dbReference>
<dbReference type="SUPFAM" id="SSF50729">
    <property type="entry name" value="PH domain-like"/>
    <property type="match status" value="1"/>
</dbReference>
<accession>A0AA88L1J7</accession>
<name>A0AA88L1J7_ARTSF</name>
<dbReference type="Proteomes" id="UP001187531">
    <property type="component" value="Unassembled WGS sequence"/>
</dbReference>
<dbReference type="InterPro" id="IPR051133">
    <property type="entry name" value="Adapter_Engulfment-Domain"/>
</dbReference>
<organism evidence="1 2">
    <name type="scientific">Artemia franciscana</name>
    <name type="common">Brine shrimp</name>
    <name type="synonym">Artemia sanfranciscana</name>
    <dbReference type="NCBI Taxonomy" id="6661"/>
    <lineage>
        <taxon>Eukaryota</taxon>
        <taxon>Metazoa</taxon>
        <taxon>Ecdysozoa</taxon>
        <taxon>Arthropoda</taxon>
        <taxon>Crustacea</taxon>
        <taxon>Branchiopoda</taxon>
        <taxon>Anostraca</taxon>
        <taxon>Artemiidae</taxon>
        <taxon>Artemia</taxon>
    </lineage>
</organism>
<keyword evidence="2" id="KW-1185">Reference proteome</keyword>